<dbReference type="PANTHER" id="PTHR30482:SF10">
    <property type="entry name" value="HIGH-AFFINITY BRANCHED-CHAIN AMINO ACID TRANSPORT PROTEIN BRAE"/>
    <property type="match status" value="1"/>
</dbReference>
<dbReference type="Proteomes" id="UP000741360">
    <property type="component" value="Unassembled WGS sequence"/>
</dbReference>
<evidence type="ECO:0000313" key="8">
    <source>
        <dbReference type="Proteomes" id="UP000741360"/>
    </source>
</evidence>
<dbReference type="CDD" id="cd06581">
    <property type="entry name" value="TM_PBP1_LivM_like"/>
    <property type="match status" value="1"/>
</dbReference>
<proteinExistence type="predicted"/>
<evidence type="ECO:0000256" key="4">
    <source>
        <dbReference type="ARBA" id="ARBA00022989"/>
    </source>
</evidence>
<feature type="transmembrane region" description="Helical" evidence="6">
    <location>
        <begin position="183"/>
        <end position="206"/>
    </location>
</feature>
<feature type="transmembrane region" description="Helical" evidence="6">
    <location>
        <begin position="86"/>
        <end position="106"/>
    </location>
</feature>
<evidence type="ECO:0000256" key="3">
    <source>
        <dbReference type="ARBA" id="ARBA00022692"/>
    </source>
</evidence>
<evidence type="ECO:0000256" key="5">
    <source>
        <dbReference type="ARBA" id="ARBA00023136"/>
    </source>
</evidence>
<dbReference type="GO" id="GO:0015658">
    <property type="term" value="F:branched-chain amino acid transmembrane transporter activity"/>
    <property type="evidence" value="ECO:0007669"/>
    <property type="project" value="InterPro"/>
</dbReference>
<reference evidence="7" key="1">
    <citation type="submission" date="2020-07" db="EMBL/GenBank/DDBJ databases">
        <title>Huge and variable diversity of episymbiotic CPR bacteria and DPANN archaea in groundwater ecosystems.</title>
        <authorList>
            <person name="He C.Y."/>
            <person name="Keren R."/>
            <person name="Whittaker M."/>
            <person name="Farag I.F."/>
            <person name="Doudna J."/>
            <person name="Cate J.H.D."/>
            <person name="Banfield J.F."/>
        </authorList>
    </citation>
    <scope>NUCLEOTIDE SEQUENCE</scope>
    <source>
        <strain evidence="7">NC_groundwater_717_Ag_S-0.2um_59_8</strain>
    </source>
</reference>
<evidence type="ECO:0000256" key="1">
    <source>
        <dbReference type="ARBA" id="ARBA00004651"/>
    </source>
</evidence>
<protein>
    <submittedName>
        <fullName evidence="7">Branched-chain amino acid ABC transporter permease</fullName>
    </submittedName>
</protein>
<keyword evidence="5 6" id="KW-0472">Membrane</keyword>
<dbReference type="GO" id="GO:0005886">
    <property type="term" value="C:plasma membrane"/>
    <property type="evidence" value="ECO:0007669"/>
    <property type="project" value="UniProtKB-SubCell"/>
</dbReference>
<dbReference type="EMBL" id="JACPSX010000124">
    <property type="protein sequence ID" value="MBI3014762.1"/>
    <property type="molecule type" value="Genomic_DNA"/>
</dbReference>
<accession>A0A932GPZ4</accession>
<dbReference type="AlphaFoldDB" id="A0A932GPZ4"/>
<feature type="transmembrane region" description="Helical" evidence="6">
    <location>
        <begin position="257"/>
        <end position="277"/>
    </location>
</feature>
<feature type="transmembrane region" description="Helical" evidence="6">
    <location>
        <begin position="58"/>
        <end position="80"/>
    </location>
</feature>
<dbReference type="InterPro" id="IPR001851">
    <property type="entry name" value="ABC_transp_permease"/>
</dbReference>
<evidence type="ECO:0000256" key="2">
    <source>
        <dbReference type="ARBA" id="ARBA00022475"/>
    </source>
</evidence>
<feature type="transmembrane region" description="Helical" evidence="6">
    <location>
        <begin position="218"/>
        <end position="245"/>
    </location>
</feature>
<organism evidence="7 8">
    <name type="scientific">Tectimicrobiota bacterium</name>
    <dbReference type="NCBI Taxonomy" id="2528274"/>
    <lineage>
        <taxon>Bacteria</taxon>
        <taxon>Pseudomonadati</taxon>
        <taxon>Nitrospinota/Tectimicrobiota group</taxon>
        <taxon>Candidatus Tectimicrobiota</taxon>
    </lineage>
</organism>
<name>A0A932GPZ4_UNCTE</name>
<evidence type="ECO:0000313" key="7">
    <source>
        <dbReference type="EMBL" id="MBI3014762.1"/>
    </source>
</evidence>
<dbReference type="InterPro" id="IPR043428">
    <property type="entry name" value="LivM-like"/>
</dbReference>
<keyword evidence="4 6" id="KW-1133">Transmembrane helix</keyword>
<comment type="caution">
    <text evidence="7">The sequence shown here is derived from an EMBL/GenBank/DDBJ whole genome shotgun (WGS) entry which is preliminary data.</text>
</comment>
<gene>
    <name evidence="7" type="ORF">HYY65_06835</name>
</gene>
<keyword evidence="2" id="KW-1003">Cell membrane</keyword>
<keyword evidence="3 6" id="KW-0812">Transmembrane</keyword>
<dbReference type="Pfam" id="PF02653">
    <property type="entry name" value="BPD_transp_2"/>
    <property type="match status" value="1"/>
</dbReference>
<dbReference type="PANTHER" id="PTHR30482">
    <property type="entry name" value="HIGH-AFFINITY BRANCHED-CHAIN AMINO ACID TRANSPORT SYSTEM PERMEASE"/>
    <property type="match status" value="1"/>
</dbReference>
<sequence>MAYLLHLLTLIVIYSVLGASLNLMVGYAGLLSLAHAVFYGIGAYTSALLVTKLGVNPFLGLGAAVTVAALVAALAAALFLRFRDDYFILATMGLQIITHGIFHNWVSLTNGPFGIYGIPRPTLAGLPFTSNWSYFGLTLLAAVVILWALHRLVESPFGRTLRAIRDDEVPALILGKNVGLYKVLASAAAGGMAALIGGLYAHYIRYIGPDSFALGESIFIFTIVIIGGSGNWWGSILGAAILILLPEGLRFVGLPSAVAGPVQQMIFGLLLMGLMLYRPQGFVGRYRFE</sequence>
<evidence type="ECO:0000256" key="6">
    <source>
        <dbReference type="SAM" id="Phobius"/>
    </source>
</evidence>
<feature type="transmembrane region" description="Helical" evidence="6">
    <location>
        <begin position="126"/>
        <end position="149"/>
    </location>
</feature>
<comment type="subcellular location">
    <subcellularLocation>
        <location evidence="1">Cell membrane</location>
        <topology evidence="1">Multi-pass membrane protein</topology>
    </subcellularLocation>
</comment>